<comment type="caution">
    <text evidence="1">The sequence shown here is derived from an EMBL/GenBank/DDBJ whole genome shotgun (WGS) entry which is preliminary data.</text>
</comment>
<name>A0A919SNR9_9ACTN</name>
<gene>
    <name evidence="1" type="ORF">Aau02nite_66670</name>
</gene>
<organism evidence="1 2">
    <name type="scientific">Actinoplanes auranticolor</name>
    <dbReference type="NCBI Taxonomy" id="47988"/>
    <lineage>
        <taxon>Bacteria</taxon>
        <taxon>Bacillati</taxon>
        <taxon>Actinomycetota</taxon>
        <taxon>Actinomycetes</taxon>
        <taxon>Micromonosporales</taxon>
        <taxon>Micromonosporaceae</taxon>
        <taxon>Actinoplanes</taxon>
    </lineage>
</organism>
<sequence>MIIDYLSSGLTGFSVDEFPEARDLVVEFSTWEYGLNLTYTVPSLGIVMPWGWLKETEQGDHVFVAEGAGSGTRCGLEHLHQVVQGAPRAVLRGVDGRPSAATDYRHRPVPSVIVQLLSGVAWMVGGGAVEIQAIIAVAAGAAVTATAASTAVATHVRAIREVAEELGRLRGRIKRSENARDDIRVAKRLLGFHQRDAVLYRHDNVHLLYSGTPTMHPDNQHALVAAAGGDYWTARERGTLDVVPHVDARLDDNLVLIGSPTSEGISRIAFGYTCEELGNDSLVQANSPVDLPYRMVLNYSDVPEGALARRYVPGRGEVARRNWRIITETEMFVPETGTGGWLRTDYLLVTRLRNFLTAEGLAQGHSLLSLSGTHGTGTRAVELLMRDRRILRELAALTEGRSFASFQALFKVSDIEHDPVRGSRARHIELVGSAVIGDEPMRWQTARELVARDVMRREPRIDPTVAQRDARAIEQLQKGVRGR</sequence>
<keyword evidence="2" id="KW-1185">Reference proteome</keyword>
<evidence type="ECO:0000313" key="1">
    <source>
        <dbReference type="EMBL" id="GIM75586.1"/>
    </source>
</evidence>
<dbReference type="Proteomes" id="UP000681340">
    <property type="component" value="Unassembled WGS sequence"/>
</dbReference>
<protein>
    <submittedName>
        <fullName evidence="1">Uncharacterized protein</fullName>
    </submittedName>
</protein>
<dbReference type="AlphaFoldDB" id="A0A919SNR9"/>
<reference evidence="1" key="1">
    <citation type="submission" date="2021-03" db="EMBL/GenBank/DDBJ databases">
        <title>Whole genome shotgun sequence of Actinoplanes auranticolor NBRC 12245.</title>
        <authorList>
            <person name="Komaki H."/>
            <person name="Tamura T."/>
        </authorList>
    </citation>
    <scope>NUCLEOTIDE SEQUENCE</scope>
    <source>
        <strain evidence="1">NBRC 12245</strain>
    </source>
</reference>
<evidence type="ECO:0000313" key="2">
    <source>
        <dbReference type="Proteomes" id="UP000681340"/>
    </source>
</evidence>
<accession>A0A919SNR9</accession>
<proteinExistence type="predicted"/>
<dbReference type="RefSeq" id="WP_212992532.1">
    <property type="nucleotide sequence ID" value="NZ_BAABEA010000003.1"/>
</dbReference>
<dbReference type="EMBL" id="BOQL01000057">
    <property type="protein sequence ID" value="GIM75586.1"/>
    <property type="molecule type" value="Genomic_DNA"/>
</dbReference>